<comment type="caution">
    <text evidence="2">The sequence shown here is derived from an EMBL/GenBank/DDBJ whole genome shotgun (WGS) entry which is preliminary data.</text>
</comment>
<keyword evidence="1" id="KW-1133">Transmembrane helix</keyword>
<dbReference type="Proteomes" id="UP001172673">
    <property type="component" value="Unassembled WGS sequence"/>
</dbReference>
<keyword evidence="1" id="KW-0812">Transmembrane</keyword>
<proteinExistence type="predicted"/>
<name>A0AA39CEW0_9EURO</name>
<reference evidence="2" key="1">
    <citation type="submission" date="2022-10" db="EMBL/GenBank/DDBJ databases">
        <title>Culturing micro-colonial fungi from biological soil crusts in the Mojave desert and describing Neophaeococcomyces mojavensis, and introducing the new genera and species Taxawa tesnikishii.</title>
        <authorList>
            <person name="Kurbessoian T."/>
            <person name="Stajich J.E."/>
        </authorList>
    </citation>
    <scope>NUCLEOTIDE SEQUENCE</scope>
    <source>
        <strain evidence="2">TK_41</strain>
    </source>
</reference>
<feature type="transmembrane region" description="Helical" evidence="1">
    <location>
        <begin position="12"/>
        <end position="28"/>
    </location>
</feature>
<organism evidence="2 3">
    <name type="scientific">Cladophialophora chaetospira</name>
    <dbReference type="NCBI Taxonomy" id="386627"/>
    <lineage>
        <taxon>Eukaryota</taxon>
        <taxon>Fungi</taxon>
        <taxon>Dikarya</taxon>
        <taxon>Ascomycota</taxon>
        <taxon>Pezizomycotina</taxon>
        <taxon>Eurotiomycetes</taxon>
        <taxon>Chaetothyriomycetidae</taxon>
        <taxon>Chaetothyriales</taxon>
        <taxon>Herpotrichiellaceae</taxon>
        <taxon>Cladophialophora</taxon>
    </lineage>
</organism>
<dbReference type="EMBL" id="JAPDRK010000015">
    <property type="protein sequence ID" value="KAJ9605706.1"/>
    <property type="molecule type" value="Genomic_DNA"/>
</dbReference>
<keyword evidence="1" id="KW-0472">Membrane</keyword>
<accession>A0AA39CEW0</accession>
<dbReference type="AlphaFoldDB" id="A0AA39CEW0"/>
<evidence type="ECO:0000313" key="3">
    <source>
        <dbReference type="Proteomes" id="UP001172673"/>
    </source>
</evidence>
<keyword evidence="3" id="KW-1185">Reference proteome</keyword>
<sequence>MVYGISPEFLSGLAFGFVMLLLALIALWQNRRSREQQSTTTPPPMLPLYNYPPVPTTLHYHLNGVDFTIPSPPALYPWHFWASLFPTAPPLQHWSDWASSFAVRPPTHLPTQIHIDMLRTRLVDGQQYPPALPPSTPTAQFPIPVPYQITEVEEEY</sequence>
<protein>
    <submittedName>
        <fullName evidence="2">Uncharacterized protein</fullName>
    </submittedName>
</protein>
<gene>
    <name evidence="2" type="ORF">H2200_009555</name>
</gene>
<evidence type="ECO:0000313" key="2">
    <source>
        <dbReference type="EMBL" id="KAJ9605706.1"/>
    </source>
</evidence>
<evidence type="ECO:0000256" key="1">
    <source>
        <dbReference type="SAM" id="Phobius"/>
    </source>
</evidence>